<proteinExistence type="predicted"/>
<dbReference type="AlphaFoldDB" id="A0AAV7UET8"/>
<feature type="region of interest" description="Disordered" evidence="1">
    <location>
        <begin position="140"/>
        <end position="159"/>
    </location>
</feature>
<evidence type="ECO:0000313" key="2">
    <source>
        <dbReference type="EMBL" id="KAJ1187473.1"/>
    </source>
</evidence>
<name>A0AAV7UET8_PLEWA</name>
<organism evidence="2 3">
    <name type="scientific">Pleurodeles waltl</name>
    <name type="common">Iberian ribbed newt</name>
    <dbReference type="NCBI Taxonomy" id="8319"/>
    <lineage>
        <taxon>Eukaryota</taxon>
        <taxon>Metazoa</taxon>
        <taxon>Chordata</taxon>
        <taxon>Craniata</taxon>
        <taxon>Vertebrata</taxon>
        <taxon>Euteleostomi</taxon>
        <taxon>Amphibia</taxon>
        <taxon>Batrachia</taxon>
        <taxon>Caudata</taxon>
        <taxon>Salamandroidea</taxon>
        <taxon>Salamandridae</taxon>
        <taxon>Pleurodelinae</taxon>
        <taxon>Pleurodeles</taxon>
    </lineage>
</organism>
<evidence type="ECO:0000313" key="3">
    <source>
        <dbReference type="Proteomes" id="UP001066276"/>
    </source>
</evidence>
<protein>
    <submittedName>
        <fullName evidence="2">Uncharacterized protein</fullName>
    </submittedName>
</protein>
<accession>A0AAV7UET8</accession>
<feature type="region of interest" description="Disordered" evidence="1">
    <location>
        <begin position="1"/>
        <end position="104"/>
    </location>
</feature>
<sequence>MAGSGPPGVSLQPSAQPRLGLPGPGSRGAAPAPPASLTTLRTAASAGRLLTPGPAGRRGHGRHPGFFSPVRSDGGVLSPSQVASHFSRTPAHLHGGAQAARSLPPIVHTTISLRPTGARVPRHSAGPSGVAHNAQSGRISGAASHFGSGGALESRPPSWIYRSGRGRRLRRRFHRYSFQGDP</sequence>
<evidence type="ECO:0000256" key="1">
    <source>
        <dbReference type="SAM" id="MobiDB-lite"/>
    </source>
</evidence>
<dbReference type="EMBL" id="JANPWB010000005">
    <property type="protein sequence ID" value="KAJ1187473.1"/>
    <property type="molecule type" value="Genomic_DNA"/>
</dbReference>
<dbReference type="Proteomes" id="UP001066276">
    <property type="component" value="Chromosome 3_1"/>
</dbReference>
<feature type="compositionally biased region" description="Low complexity" evidence="1">
    <location>
        <begin position="27"/>
        <end position="55"/>
    </location>
</feature>
<comment type="caution">
    <text evidence="2">The sequence shown here is derived from an EMBL/GenBank/DDBJ whole genome shotgun (WGS) entry which is preliminary data.</text>
</comment>
<reference evidence="2" key="1">
    <citation type="journal article" date="2022" name="bioRxiv">
        <title>Sequencing and chromosome-scale assembly of the giantPleurodeles waltlgenome.</title>
        <authorList>
            <person name="Brown T."/>
            <person name="Elewa A."/>
            <person name="Iarovenko S."/>
            <person name="Subramanian E."/>
            <person name="Araus A.J."/>
            <person name="Petzold A."/>
            <person name="Susuki M."/>
            <person name="Suzuki K.-i.T."/>
            <person name="Hayashi T."/>
            <person name="Toyoda A."/>
            <person name="Oliveira C."/>
            <person name="Osipova E."/>
            <person name="Leigh N.D."/>
            <person name="Simon A."/>
            <person name="Yun M.H."/>
        </authorList>
    </citation>
    <scope>NUCLEOTIDE SEQUENCE</scope>
    <source>
        <strain evidence="2">20211129_DDA</strain>
        <tissue evidence="2">Liver</tissue>
    </source>
</reference>
<keyword evidence="3" id="KW-1185">Reference proteome</keyword>
<gene>
    <name evidence="2" type="ORF">NDU88_004249</name>
</gene>
<feature type="compositionally biased region" description="Polar residues" evidence="1">
    <location>
        <begin position="78"/>
        <end position="87"/>
    </location>
</feature>